<feature type="transmembrane region" description="Helical" evidence="1">
    <location>
        <begin position="35"/>
        <end position="59"/>
    </location>
</feature>
<protein>
    <submittedName>
        <fullName evidence="2">Predicted membrane protein</fullName>
    </submittedName>
</protein>
<dbReference type="Pfam" id="PF07099">
    <property type="entry name" value="DUF1361"/>
    <property type="match status" value="1"/>
</dbReference>
<dbReference type="AlphaFoldDB" id="A0A3P8MD69"/>
<organism evidence="2 3">
    <name type="scientific">Tsukamurella paurometabola</name>
    <name type="common">Corynebacterium paurometabolum</name>
    <dbReference type="NCBI Taxonomy" id="2061"/>
    <lineage>
        <taxon>Bacteria</taxon>
        <taxon>Bacillati</taxon>
        <taxon>Actinomycetota</taxon>
        <taxon>Actinomycetes</taxon>
        <taxon>Mycobacteriales</taxon>
        <taxon>Tsukamurellaceae</taxon>
        <taxon>Tsukamurella</taxon>
    </lineage>
</organism>
<accession>A0A3P8MD69</accession>
<reference evidence="2 3" key="1">
    <citation type="submission" date="2018-12" db="EMBL/GenBank/DDBJ databases">
        <authorList>
            <consortium name="Pathogen Informatics"/>
        </authorList>
    </citation>
    <scope>NUCLEOTIDE SEQUENCE [LARGE SCALE GENOMIC DNA]</scope>
    <source>
        <strain evidence="2 3">NCTC10741</strain>
    </source>
</reference>
<sequence>MVIGRFQRWNSWDLVTRPDAVIVATLDWVTSPFSYVQSTGVAVAVAAFFGLAYLTIWSLTPPVTGAPRKATEPS</sequence>
<gene>
    <name evidence="2" type="ORF">NCTC10741_04622</name>
</gene>
<evidence type="ECO:0000313" key="2">
    <source>
        <dbReference type="EMBL" id="VDR41450.1"/>
    </source>
</evidence>
<dbReference type="InterPro" id="IPR009793">
    <property type="entry name" value="DUF1361"/>
</dbReference>
<keyword evidence="1" id="KW-1133">Transmembrane helix</keyword>
<dbReference type="Proteomes" id="UP000271626">
    <property type="component" value="Chromosome"/>
</dbReference>
<keyword evidence="1" id="KW-0812">Transmembrane</keyword>
<evidence type="ECO:0000313" key="3">
    <source>
        <dbReference type="Proteomes" id="UP000271626"/>
    </source>
</evidence>
<keyword evidence="1" id="KW-0472">Membrane</keyword>
<name>A0A3P8MD69_TSUPA</name>
<dbReference type="EMBL" id="LR131273">
    <property type="protein sequence ID" value="VDR41450.1"/>
    <property type="molecule type" value="Genomic_DNA"/>
</dbReference>
<proteinExistence type="predicted"/>
<evidence type="ECO:0000256" key="1">
    <source>
        <dbReference type="SAM" id="Phobius"/>
    </source>
</evidence>